<evidence type="ECO:0000313" key="4">
    <source>
        <dbReference type="Proteomes" id="UP001320513"/>
    </source>
</evidence>
<keyword evidence="2" id="KW-0812">Transmembrane</keyword>
<reference evidence="3 4" key="1">
    <citation type="submission" date="2015-12" db="EMBL/GenBank/DDBJ databases">
        <title>Phylogenomics in the description of a new species in the Pseudomonas syringae group.</title>
        <authorList>
            <person name="Busquets A."/>
            <person name="Gomila M."/>
            <person name="Beiki F."/>
            <person name="Rahimian H."/>
            <person name="Mulet M."/>
            <person name="Sanchez D."/>
            <person name="Garcia-Valdes E."/>
            <person name="Lalucat J."/>
        </authorList>
    </citation>
    <scope>NUCLEOTIDE SEQUENCE [LARGE SCALE GENOMIC DNA]</scope>
    <source>
        <strain evidence="3 4">S25</strain>
    </source>
</reference>
<name>A0ABS9ZMK8_9PSED</name>
<dbReference type="EMBL" id="LOHG01000014">
    <property type="protein sequence ID" value="MCI8211811.1"/>
    <property type="molecule type" value="Genomic_DNA"/>
</dbReference>
<keyword evidence="2" id="KW-0472">Membrane</keyword>
<evidence type="ECO:0008006" key="5">
    <source>
        <dbReference type="Google" id="ProtNLM"/>
    </source>
</evidence>
<evidence type="ECO:0000256" key="1">
    <source>
        <dbReference type="SAM" id="MobiDB-lite"/>
    </source>
</evidence>
<feature type="region of interest" description="Disordered" evidence="1">
    <location>
        <begin position="112"/>
        <end position="137"/>
    </location>
</feature>
<comment type="caution">
    <text evidence="3">The sequence shown here is derived from an EMBL/GenBank/DDBJ whole genome shotgun (WGS) entry which is preliminary data.</text>
</comment>
<dbReference type="RefSeq" id="WP_243247908.1">
    <property type="nucleotide sequence ID" value="NZ_LOHG01000014.1"/>
</dbReference>
<organism evidence="3 4">
    <name type="scientific">Pseudomonas maioricensis</name>
    <dbReference type="NCBI Taxonomy" id="1766623"/>
    <lineage>
        <taxon>Bacteria</taxon>
        <taxon>Pseudomonadati</taxon>
        <taxon>Pseudomonadota</taxon>
        <taxon>Gammaproteobacteria</taxon>
        <taxon>Pseudomonadales</taxon>
        <taxon>Pseudomonadaceae</taxon>
        <taxon>Pseudomonas</taxon>
    </lineage>
</organism>
<gene>
    <name evidence="3" type="ORF">AUC61_19955</name>
</gene>
<feature type="transmembrane region" description="Helical" evidence="2">
    <location>
        <begin position="12"/>
        <end position="32"/>
    </location>
</feature>
<sequence>MKYRSPARQRGNALVEAALIMPLLIGTALISADLYNVSQARSYLEQSAHNIASVLAMQNRLDSDGLDALIEQAAAPGVLGDYQMIISRVALDRKMPWRPIYRGSGEDICPSYSASTRYTGDLPEERSSENKADEDDTQSKTTLLVVQLCRNSNTLALSSNLLVDKTLQAVAFSRMVYTELELDDRLAQEVGQEQDD</sequence>
<protein>
    <recommendedName>
        <fullName evidence="5">Pilus assembly protein</fullName>
    </recommendedName>
</protein>
<keyword evidence="4" id="KW-1185">Reference proteome</keyword>
<evidence type="ECO:0000256" key="2">
    <source>
        <dbReference type="SAM" id="Phobius"/>
    </source>
</evidence>
<proteinExistence type="predicted"/>
<keyword evidence="2" id="KW-1133">Transmembrane helix</keyword>
<accession>A0ABS9ZMK8</accession>
<evidence type="ECO:0000313" key="3">
    <source>
        <dbReference type="EMBL" id="MCI8211811.1"/>
    </source>
</evidence>
<dbReference type="Proteomes" id="UP001320513">
    <property type="component" value="Unassembled WGS sequence"/>
</dbReference>